<protein>
    <submittedName>
        <fullName evidence="10">Serine endopeptidase</fullName>
    </submittedName>
</protein>
<dbReference type="EMBL" id="JANBVO010000008">
    <property type="protein sequence ID" value="KAJ9150258.1"/>
    <property type="molecule type" value="Genomic_DNA"/>
</dbReference>
<feature type="chain" id="PRO_5041262610" evidence="8">
    <location>
        <begin position="17"/>
        <end position="732"/>
    </location>
</feature>
<evidence type="ECO:0000256" key="6">
    <source>
        <dbReference type="PROSITE-ProRule" id="PRU01240"/>
    </source>
</evidence>
<feature type="signal peptide" evidence="8">
    <location>
        <begin position="1"/>
        <end position="16"/>
    </location>
</feature>
<name>A0AA38VW81_9PEZI</name>
<evidence type="ECO:0000256" key="3">
    <source>
        <dbReference type="ARBA" id="ARBA00022801"/>
    </source>
</evidence>
<dbReference type="InterPro" id="IPR023827">
    <property type="entry name" value="Peptidase_S8_Asp-AS"/>
</dbReference>
<evidence type="ECO:0000259" key="9">
    <source>
        <dbReference type="Pfam" id="PF00082"/>
    </source>
</evidence>
<dbReference type="PANTHER" id="PTHR43806">
    <property type="entry name" value="PEPTIDASE S8"/>
    <property type="match status" value="1"/>
</dbReference>
<evidence type="ECO:0000256" key="8">
    <source>
        <dbReference type="SAM" id="SignalP"/>
    </source>
</evidence>
<dbReference type="PROSITE" id="PS00137">
    <property type="entry name" value="SUBTILASE_HIS"/>
    <property type="match status" value="1"/>
</dbReference>
<evidence type="ECO:0000256" key="2">
    <source>
        <dbReference type="ARBA" id="ARBA00022670"/>
    </source>
</evidence>
<dbReference type="InterPro" id="IPR036852">
    <property type="entry name" value="Peptidase_S8/S53_dom_sf"/>
</dbReference>
<feature type="active site" description="Charge relay system" evidence="5 6">
    <location>
        <position position="444"/>
    </location>
</feature>
<dbReference type="PANTHER" id="PTHR43806:SF66">
    <property type="entry name" value="SERIN ENDOPEPTIDASE"/>
    <property type="match status" value="1"/>
</dbReference>
<organism evidence="10 11">
    <name type="scientific">Pleurostoma richardsiae</name>
    <dbReference type="NCBI Taxonomy" id="41990"/>
    <lineage>
        <taxon>Eukaryota</taxon>
        <taxon>Fungi</taxon>
        <taxon>Dikarya</taxon>
        <taxon>Ascomycota</taxon>
        <taxon>Pezizomycotina</taxon>
        <taxon>Sordariomycetes</taxon>
        <taxon>Sordariomycetidae</taxon>
        <taxon>Calosphaeriales</taxon>
        <taxon>Pleurostomataceae</taxon>
        <taxon>Pleurostoma</taxon>
    </lineage>
</organism>
<dbReference type="PROSITE" id="PS51892">
    <property type="entry name" value="SUBTILASE"/>
    <property type="match status" value="1"/>
</dbReference>
<keyword evidence="3 6" id="KW-0378">Hydrolase</keyword>
<dbReference type="CDD" id="cd07489">
    <property type="entry name" value="Peptidases_S8_5"/>
    <property type="match status" value="1"/>
</dbReference>
<dbReference type="Pfam" id="PF00082">
    <property type="entry name" value="Peptidase_S8"/>
    <property type="match status" value="1"/>
</dbReference>
<dbReference type="PRINTS" id="PR00723">
    <property type="entry name" value="SUBTILISIN"/>
</dbReference>
<keyword evidence="8" id="KW-0732">Signal</keyword>
<gene>
    <name evidence="10" type="ORF">NKR23_g3679</name>
</gene>
<evidence type="ECO:0000256" key="4">
    <source>
        <dbReference type="ARBA" id="ARBA00022825"/>
    </source>
</evidence>
<feature type="active site" description="Charge relay system" evidence="5 6">
    <location>
        <position position="145"/>
    </location>
</feature>
<reference evidence="10" key="1">
    <citation type="submission" date="2022-07" db="EMBL/GenBank/DDBJ databases">
        <title>Fungi with potential for degradation of polypropylene.</title>
        <authorList>
            <person name="Gostincar C."/>
        </authorList>
    </citation>
    <scope>NUCLEOTIDE SEQUENCE</scope>
    <source>
        <strain evidence="10">EXF-13308</strain>
    </source>
</reference>
<dbReference type="GO" id="GO:0006508">
    <property type="term" value="P:proteolysis"/>
    <property type="evidence" value="ECO:0007669"/>
    <property type="project" value="UniProtKB-KW"/>
</dbReference>
<comment type="similarity">
    <text evidence="1 6 7">Belongs to the peptidase S8 family.</text>
</comment>
<dbReference type="InterPro" id="IPR015500">
    <property type="entry name" value="Peptidase_S8_subtilisin-rel"/>
</dbReference>
<dbReference type="InterPro" id="IPR000209">
    <property type="entry name" value="Peptidase_S8/S53_dom"/>
</dbReference>
<dbReference type="InterPro" id="IPR022398">
    <property type="entry name" value="Peptidase_S8_His-AS"/>
</dbReference>
<feature type="active site" description="Charge relay system" evidence="5 6">
    <location>
        <position position="195"/>
    </location>
</feature>
<dbReference type="SUPFAM" id="SSF52743">
    <property type="entry name" value="Subtilisin-like"/>
    <property type="match status" value="1"/>
</dbReference>
<dbReference type="InterPro" id="IPR034187">
    <property type="entry name" value="Peptidases_S8_5"/>
</dbReference>
<evidence type="ECO:0000256" key="1">
    <source>
        <dbReference type="ARBA" id="ARBA00011073"/>
    </source>
</evidence>
<dbReference type="Proteomes" id="UP001174694">
    <property type="component" value="Unassembled WGS sequence"/>
</dbReference>
<dbReference type="InterPro" id="IPR050131">
    <property type="entry name" value="Peptidase_S8_subtilisin-like"/>
</dbReference>
<dbReference type="AlphaFoldDB" id="A0AA38VW81"/>
<dbReference type="GO" id="GO:0004252">
    <property type="term" value="F:serine-type endopeptidase activity"/>
    <property type="evidence" value="ECO:0007669"/>
    <property type="project" value="UniProtKB-UniRule"/>
</dbReference>
<accession>A0AA38VW81</accession>
<feature type="domain" description="Peptidase S8/S53" evidence="9">
    <location>
        <begin position="136"/>
        <end position="456"/>
    </location>
</feature>
<evidence type="ECO:0000313" key="10">
    <source>
        <dbReference type="EMBL" id="KAJ9150258.1"/>
    </source>
</evidence>
<evidence type="ECO:0000313" key="11">
    <source>
        <dbReference type="Proteomes" id="UP001174694"/>
    </source>
</evidence>
<evidence type="ECO:0000256" key="7">
    <source>
        <dbReference type="RuleBase" id="RU003355"/>
    </source>
</evidence>
<dbReference type="PROSITE" id="PS00138">
    <property type="entry name" value="SUBTILASE_SER"/>
    <property type="match status" value="1"/>
</dbReference>
<comment type="caution">
    <text evidence="10">The sequence shown here is derived from an EMBL/GenBank/DDBJ whole genome shotgun (WGS) entry which is preliminary data.</text>
</comment>
<dbReference type="InterPro" id="IPR023828">
    <property type="entry name" value="Peptidase_S8_Ser-AS"/>
</dbReference>
<keyword evidence="2 6" id="KW-0645">Protease</keyword>
<keyword evidence="4 6" id="KW-0720">Serine protease</keyword>
<keyword evidence="11" id="KW-1185">Reference proteome</keyword>
<dbReference type="PROSITE" id="PS00136">
    <property type="entry name" value="SUBTILASE_ASP"/>
    <property type="match status" value="1"/>
</dbReference>
<dbReference type="Gene3D" id="3.40.50.200">
    <property type="entry name" value="Peptidase S8/S53 domain"/>
    <property type="match status" value="2"/>
</dbReference>
<proteinExistence type="inferred from homology"/>
<sequence length="732" mass="79666">MLQVLSLATGVLAVLSRDDDSVTDNLVKTKQLIVEVISGVDVDALSVKLSSQRGAKIIKTYKSDIFSGIAFETDADNIDTLQAEADGAQAWLASQIRLAPLEPNAVYNFSSDFPGPNYSVHKWTGVDRAHEAGIFGKGAKVAIVDTGIDYTHPALGGGFGPGYKVAKGYDFVGDQYWPQLGPKVLDDDPMDHHGHGTHVAGIVAGKNDWFSGVAPEAGLSIYKVFTAGQGLTDEPTLIDVFLMAYEEGADVITSSSDSSCKNFLAIASAEGESLPAIPFELTFGLDGTSNTTMTGYMDFWAPWTIKDWPIYALSFDTENPAQACTNIPEGTSDLSNYITLNDAEKPVAPWSWLADRPKVLVDAVVGEKIIATLSAGGNVTADSTQFSDPDYYVGMYNAVGNRPNYFTPWGGLFDMDLKPDVAAPGGDIVSTYLEDSWATLSGTSMSCPYTVGVAAFDGAMPWSTTDCLTPTDTDFWVPTIQVGSGLVNAWKVLNYTTGLGFDKFTLNDTHHFSRYHKVDITNNADVPVEYSFSLQPHTKTAEFIFDYPSDVVEDNQPFFSGKVIISSSLGEQLSIPYFGAAFNLKAQYATIFEDGSVFGRSPTYDLDVKHNFSFDTGLTGPTAQDYLKVFASFKWGCTELRWDIFEPGFQERNWQYPPVAGEAGYLGSAATYRLRELPLLRPLGKLANGSYIQPGNYSMRFAALRPFGTPEHSDNWDIWKTPDITVLPLSST</sequence>
<evidence type="ECO:0000256" key="5">
    <source>
        <dbReference type="PIRSR" id="PIRSR615500-1"/>
    </source>
</evidence>